<accession>A0A918E3V1</accession>
<proteinExistence type="predicted"/>
<dbReference type="Proteomes" id="UP000660745">
    <property type="component" value="Unassembled WGS sequence"/>
</dbReference>
<protein>
    <submittedName>
        <fullName evidence="2">Uncharacterized protein</fullName>
    </submittedName>
</protein>
<evidence type="ECO:0000313" key="2">
    <source>
        <dbReference type="EMBL" id="GGP02215.1"/>
    </source>
</evidence>
<evidence type="ECO:0000313" key="3">
    <source>
        <dbReference type="Proteomes" id="UP000660745"/>
    </source>
</evidence>
<reference evidence="2" key="1">
    <citation type="journal article" date="2014" name="Int. J. Syst. Evol. Microbiol.">
        <title>Complete genome sequence of Corynebacterium casei LMG S-19264T (=DSM 44701T), isolated from a smear-ripened cheese.</title>
        <authorList>
            <consortium name="US DOE Joint Genome Institute (JGI-PGF)"/>
            <person name="Walter F."/>
            <person name="Albersmeier A."/>
            <person name="Kalinowski J."/>
            <person name="Ruckert C."/>
        </authorList>
    </citation>
    <scope>NUCLEOTIDE SEQUENCE</scope>
    <source>
        <strain evidence="2">CGMCC 4.7430</strain>
    </source>
</reference>
<gene>
    <name evidence="2" type="ORF">GCM10012278_08560</name>
</gene>
<organism evidence="2 3">
    <name type="scientific">Nonomuraea glycinis</name>
    <dbReference type="NCBI Taxonomy" id="2047744"/>
    <lineage>
        <taxon>Bacteria</taxon>
        <taxon>Bacillati</taxon>
        <taxon>Actinomycetota</taxon>
        <taxon>Actinomycetes</taxon>
        <taxon>Streptosporangiales</taxon>
        <taxon>Streptosporangiaceae</taxon>
        <taxon>Nonomuraea</taxon>
    </lineage>
</organism>
<sequence length="98" mass="10808">MAVLDAAFADAGVTVVKIPPRTPRANRYAERCAARFQRGPPQHLDVTARLGVLIGRLELPARGAQIAVHVQGSLARQDRERELRHSRPDGARPRTPRT</sequence>
<evidence type="ECO:0000256" key="1">
    <source>
        <dbReference type="SAM" id="MobiDB-lite"/>
    </source>
</evidence>
<dbReference type="AlphaFoldDB" id="A0A918E3V1"/>
<dbReference type="EMBL" id="BMNK01000001">
    <property type="protein sequence ID" value="GGP02215.1"/>
    <property type="molecule type" value="Genomic_DNA"/>
</dbReference>
<reference evidence="2" key="2">
    <citation type="submission" date="2020-09" db="EMBL/GenBank/DDBJ databases">
        <authorList>
            <person name="Sun Q."/>
            <person name="Zhou Y."/>
        </authorList>
    </citation>
    <scope>NUCLEOTIDE SEQUENCE</scope>
    <source>
        <strain evidence="2">CGMCC 4.7430</strain>
    </source>
</reference>
<keyword evidence="3" id="KW-1185">Reference proteome</keyword>
<feature type="region of interest" description="Disordered" evidence="1">
    <location>
        <begin position="72"/>
        <end position="98"/>
    </location>
</feature>
<feature type="compositionally biased region" description="Basic and acidic residues" evidence="1">
    <location>
        <begin position="76"/>
        <end position="92"/>
    </location>
</feature>
<comment type="caution">
    <text evidence="2">The sequence shown here is derived from an EMBL/GenBank/DDBJ whole genome shotgun (WGS) entry which is preliminary data.</text>
</comment>
<name>A0A918E3V1_9ACTN</name>